<dbReference type="CDD" id="cd00090">
    <property type="entry name" value="HTH_ARSR"/>
    <property type="match status" value="1"/>
</dbReference>
<dbReference type="SUPFAM" id="SSF46785">
    <property type="entry name" value="Winged helix' DNA-binding domain"/>
    <property type="match status" value="1"/>
</dbReference>
<name>A0A7C3MAH1_ARCFL</name>
<gene>
    <name evidence="2" type="ORF">ENW66_02435</name>
</gene>
<accession>A0A7C3MAH1</accession>
<evidence type="ECO:0000259" key="1">
    <source>
        <dbReference type="Pfam" id="PF01978"/>
    </source>
</evidence>
<protein>
    <submittedName>
        <fullName evidence="2">TrmB family transcriptional regulator</fullName>
    </submittedName>
</protein>
<dbReference type="PANTHER" id="PTHR34293:SF1">
    <property type="entry name" value="HTH-TYPE TRANSCRIPTIONAL REGULATOR TRMBL2"/>
    <property type="match status" value="1"/>
</dbReference>
<dbReference type="EMBL" id="DTLB01000010">
    <property type="protein sequence ID" value="HFW31799.1"/>
    <property type="molecule type" value="Genomic_DNA"/>
</dbReference>
<reference evidence="2" key="1">
    <citation type="journal article" date="2020" name="mSystems">
        <title>Genome- and Community-Level Interaction Insights into Carbon Utilization and Element Cycling Functions of Hydrothermarchaeota in Hydrothermal Sediment.</title>
        <authorList>
            <person name="Zhou Z."/>
            <person name="Liu Y."/>
            <person name="Xu W."/>
            <person name="Pan J."/>
            <person name="Luo Z.H."/>
            <person name="Li M."/>
        </authorList>
    </citation>
    <scope>NUCLEOTIDE SEQUENCE [LARGE SCALE GENOMIC DNA]</scope>
    <source>
        <strain evidence="2">SpSt-87</strain>
    </source>
</reference>
<dbReference type="PANTHER" id="PTHR34293">
    <property type="entry name" value="HTH-TYPE TRANSCRIPTIONAL REGULATOR TRMBL2"/>
    <property type="match status" value="1"/>
</dbReference>
<dbReference type="InterPro" id="IPR036388">
    <property type="entry name" value="WH-like_DNA-bd_sf"/>
</dbReference>
<dbReference type="InterPro" id="IPR011991">
    <property type="entry name" value="ArsR-like_HTH"/>
</dbReference>
<dbReference type="Gene3D" id="1.10.10.10">
    <property type="entry name" value="Winged helix-like DNA-binding domain superfamily/Winged helix DNA-binding domain"/>
    <property type="match status" value="1"/>
</dbReference>
<dbReference type="InterPro" id="IPR051797">
    <property type="entry name" value="TrmB-like"/>
</dbReference>
<comment type="caution">
    <text evidence="2">The sequence shown here is derived from an EMBL/GenBank/DDBJ whole genome shotgun (WGS) entry which is preliminary data.</text>
</comment>
<dbReference type="Pfam" id="PF01978">
    <property type="entry name" value="TrmB"/>
    <property type="match status" value="1"/>
</dbReference>
<dbReference type="InterPro" id="IPR036390">
    <property type="entry name" value="WH_DNA-bd_sf"/>
</dbReference>
<dbReference type="InterPro" id="IPR002831">
    <property type="entry name" value="Tscrpt_reg_TrmB_N"/>
</dbReference>
<proteinExistence type="predicted"/>
<organism evidence="2">
    <name type="scientific">Archaeoglobus fulgidus</name>
    <dbReference type="NCBI Taxonomy" id="2234"/>
    <lineage>
        <taxon>Archaea</taxon>
        <taxon>Methanobacteriati</taxon>
        <taxon>Methanobacteriota</taxon>
        <taxon>Archaeoglobi</taxon>
        <taxon>Archaeoglobales</taxon>
        <taxon>Archaeoglobaceae</taxon>
        <taxon>Archaeoglobus</taxon>
    </lineage>
</organism>
<dbReference type="AlphaFoldDB" id="A0A7C3MAH1"/>
<feature type="domain" description="Transcription regulator TrmB N-terminal" evidence="1">
    <location>
        <begin position="7"/>
        <end position="71"/>
    </location>
</feature>
<sequence length="232" mass="26166">MELLEVLKSFGLSDYEAKALIALLSKGTLTAKEVSEISGIPRTSVYDVMDSLVSKGLVESFGKPRKFKALSAGDIIAVLSSSVNKNLEYLKRELPKIGAEEVDIIRVYRGEVVLEKLREFVEEARDEIIGLISYIPDTIADILRKTKCRLIIISSNARIIENAETYEFEKKDRVARSFKNFCHGLFIFDGKKTLSIFINGMQIAIMSESPAVIEFSKMVMIPVIEFMRRKND</sequence>
<evidence type="ECO:0000313" key="2">
    <source>
        <dbReference type="EMBL" id="HFW31799.1"/>
    </source>
</evidence>